<feature type="transmembrane region" description="Helical" evidence="1">
    <location>
        <begin position="83"/>
        <end position="104"/>
    </location>
</feature>
<evidence type="ECO:0000313" key="3">
    <source>
        <dbReference type="Proteomes" id="UP001057702"/>
    </source>
</evidence>
<organism evidence="2 3">
    <name type="scientific">Streptomyces humicola</name>
    <dbReference type="NCBI Taxonomy" id="2953240"/>
    <lineage>
        <taxon>Bacteria</taxon>
        <taxon>Bacillati</taxon>
        <taxon>Actinomycetota</taxon>
        <taxon>Actinomycetes</taxon>
        <taxon>Kitasatosporales</taxon>
        <taxon>Streptomycetaceae</taxon>
        <taxon>Streptomyces</taxon>
    </lineage>
</organism>
<comment type="caution">
    <text evidence="2">The sequence shown here is derived from an EMBL/GenBank/DDBJ whole genome shotgun (WGS) entry which is preliminary data.</text>
</comment>
<keyword evidence="1" id="KW-0812">Transmembrane</keyword>
<proteinExistence type="predicted"/>
<feature type="transmembrane region" description="Helical" evidence="1">
    <location>
        <begin position="124"/>
        <end position="142"/>
    </location>
</feature>
<dbReference type="Proteomes" id="UP001057702">
    <property type="component" value="Unassembled WGS sequence"/>
</dbReference>
<reference evidence="2" key="1">
    <citation type="submission" date="2022-06" db="EMBL/GenBank/DDBJ databases">
        <title>Draft genome sequence of Streptomyces sp. RB6PN25 isolated from peat swamp forest in Thailand.</title>
        <authorList>
            <person name="Duangmal K."/>
            <person name="Klaysubun C."/>
        </authorList>
    </citation>
    <scope>NUCLEOTIDE SEQUENCE</scope>
    <source>
        <strain evidence="2">RB6PN25</strain>
    </source>
</reference>
<keyword evidence="1" id="KW-0472">Membrane</keyword>
<dbReference type="RefSeq" id="WP_255918555.1">
    <property type="nucleotide sequence ID" value="NZ_JANFNG010000002.1"/>
</dbReference>
<accession>A0ABT1PPT1</accession>
<feature type="transmembrane region" description="Helical" evidence="1">
    <location>
        <begin position="12"/>
        <end position="41"/>
    </location>
</feature>
<name>A0ABT1PPT1_9ACTN</name>
<dbReference type="EMBL" id="JANFNG010000002">
    <property type="protein sequence ID" value="MCQ4079679.1"/>
    <property type="molecule type" value="Genomic_DNA"/>
</dbReference>
<feature type="transmembrane region" description="Helical" evidence="1">
    <location>
        <begin position="47"/>
        <end position="71"/>
    </location>
</feature>
<evidence type="ECO:0000313" key="2">
    <source>
        <dbReference type="EMBL" id="MCQ4079679.1"/>
    </source>
</evidence>
<gene>
    <name evidence="2" type="ORF">NGB36_03460</name>
</gene>
<keyword evidence="1" id="KW-1133">Transmembrane helix</keyword>
<keyword evidence="3" id="KW-1185">Reference proteome</keyword>
<sequence>MLAWHMLVPDILLASLGGIMSEGHSAAIVGFAAMGVTYLVVESIVTFLVLGLAFGALAVIVMAVSIIGYIAKHPIRTARGWTLFLGGSGTALVLPFLFMFFAVMRRHTEVSSTNMSGAQDIGSLVAFGWLLATIFWAVPTLYEHFEQQDRGL</sequence>
<evidence type="ECO:0000256" key="1">
    <source>
        <dbReference type="SAM" id="Phobius"/>
    </source>
</evidence>
<protein>
    <submittedName>
        <fullName evidence="2">Uncharacterized protein</fullName>
    </submittedName>
</protein>